<dbReference type="AlphaFoldDB" id="A0A565B1C6"/>
<reference evidence="2" key="1">
    <citation type="submission" date="2019-07" db="EMBL/GenBank/DDBJ databases">
        <authorList>
            <person name="Dittberner H."/>
        </authorList>
    </citation>
    <scope>NUCLEOTIDE SEQUENCE [LARGE SCALE GENOMIC DNA]</scope>
</reference>
<gene>
    <name evidence="2" type="ORF">ANE_LOCUS5911</name>
</gene>
<organism evidence="2 3">
    <name type="scientific">Arabis nemorensis</name>
    <dbReference type="NCBI Taxonomy" id="586526"/>
    <lineage>
        <taxon>Eukaryota</taxon>
        <taxon>Viridiplantae</taxon>
        <taxon>Streptophyta</taxon>
        <taxon>Embryophyta</taxon>
        <taxon>Tracheophyta</taxon>
        <taxon>Spermatophyta</taxon>
        <taxon>Magnoliopsida</taxon>
        <taxon>eudicotyledons</taxon>
        <taxon>Gunneridae</taxon>
        <taxon>Pentapetalae</taxon>
        <taxon>rosids</taxon>
        <taxon>malvids</taxon>
        <taxon>Brassicales</taxon>
        <taxon>Brassicaceae</taxon>
        <taxon>Arabideae</taxon>
        <taxon>Arabis</taxon>
    </lineage>
</organism>
<name>A0A565B1C6_9BRAS</name>
<feature type="compositionally biased region" description="Pro residues" evidence="1">
    <location>
        <begin position="42"/>
        <end position="51"/>
    </location>
</feature>
<dbReference type="EMBL" id="CABITT030000002">
    <property type="protein sequence ID" value="VVA95466.1"/>
    <property type="molecule type" value="Genomic_DNA"/>
</dbReference>
<keyword evidence="3" id="KW-1185">Reference proteome</keyword>
<evidence type="ECO:0000256" key="1">
    <source>
        <dbReference type="SAM" id="MobiDB-lite"/>
    </source>
</evidence>
<feature type="region of interest" description="Disordered" evidence="1">
    <location>
        <begin position="23"/>
        <end position="56"/>
    </location>
</feature>
<sequence length="259" mass="28532">MSSLGFPRLLVISKSIICRKNLLHPEPPDPATVTSVKGANPSKPPEPPNPPDSLYSYGPPTLSRIYPSALSPVGSVYSSALSSVNRQRVRSTLDSGMRPLTISQVTFNELVEGNFCLPLEVESPLAPWKQPYPPLLWPAFPAKICSSAVVSGTSSPATQNPSMNAILLRLDLDQEITFKLLFHQRFIGYSSICLYRWISGSFLLHGETFLVYREITFANFLLFGEITLIPFLRFGETHPTNLLIHGDGFKTLGLDGIKS</sequence>
<dbReference type="Proteomes" id="UP000489600">
    <property type="component" value="Unassembled WGS sequence"/>
</dbReference>
<evidence type="ECO:0000313" key="2">
    <source>
        <dbReference type="EMBL" id="VVA95466.1"/>
    </source>
</evidence>
<evidence type="ECO:0000313" key="3">
    <source>
        <dbReference type="Proteomes" id="UP000489600"/>
    </source>
</evidence>
<proteinExistence type="predicted"/>
<accession>A0A565B1C6</accession>
<comment type="caution">
    <text evidence="2">The sequence shown here is derived from an EMBL/GenBank/DDBJ whole genome shotgun (WGS) entry which is preliminary data.</text>
</comment>
<protein>
    <submittedName>
        <fullName evidence="2">Uncharacterized protein</fullName>
    </submittedName>
</protein>